<sequence>MIYRSIDAEKSAILDTANRMCAAARTAPKGRGVDNLVAMVVTGEEKDMLANEMDIIGKRENVAFFVRDAQNVRDSEAVVLLGTRLSQRGVPYCGYCGFENCAKSKAGGGICTFDVNDLGVALGSAAGVAADCRVDSRVMFSIGKAALALNVFDEDVKIVYGIPLSVSGKSVFFDRK</sequence>
<dbReference type="PANTHER" id="PTHR40101">
    <property type="entry name" value="CONSERVED PROTEIN"/>
    <property type="match status" value="1"/>
</dbReference>
<dbReference type="RefSeq" id="WP_025436916.1">
    <property type="nucleotide sequence ID" value="NZ_CP007453.1"/>
</dbReference>
<name>W8T8P9_PEPAC</name>
<accession>W8T8P9</accession>
<proteinExistence type="predicted"/>
<dbReference type="PATRIC" id="fig|1286171.3.peg.2750"/>
<evidence type="ECO:0000313" key="3">
    <source>
        <dbReference type="Proteomes" id="UP000019591"/>
    </source>
</evidence>
<dbReference type="InterPro" id="IPR019224">
    <property type="entry name" value="DUF2148"/>
</dbReference>
<dbReference type="PANTHER" id="PTHR40101:SF1">
    <property type="entry name" value="4FE-4S DOMAIN-CONTAINING PROTEIN"/>
    <property type="match status" value="1"/>
</dbReference>
<dbReference type="KEGG" id="eac:EAL2_808p05660"/>
<evidence type="ECO:0000313" key="2">
    <source>
        <dbReference type="EMBL" id="AHM58069.1"/>
    </source>
</evidence>
<protein>
    <recommendedName>
        <fullName evidence="1">DUF2148 domain-containing protein</fullName>
    </recommendedName>
</protein>
<dbReference type="OrthoDB" id="5505478at2"/>
<dbReference type="Proteomes" id="UP000019591">
    <property type="component" value="Plasmid EAL2_808p"/>
</dbReference>
<dbReference type="Pfam" id="PF09918">
    <property type="entry name" value="DUF2148"/>
    <property type="match status" value="1"/>
</dbReference>
<dbReference type="HOGENOM" id="CLU_111491_0_0_9"/>
<organism evidence="2 3">
    <name type="scientific">Peptoclostridium acidaminophilum DSM 3953</name>
    <dbReference type="NCBI Taxonomy" id="1286171"/>
    <lineage>
        <taxon>Bacteria</taxon>
        <taxon>Bacillati</taxon>
        <taxon>Bacillota</taxon>
        <taxon>Clostridia</taxon>
        <taxon>Peptostreptococcales</taxon>
        <taxon>Peptoclostridiaceae</taxon>
        <taxon>Peptoclostridium</taxon>
    </lineage>
</organism>
<feature type="domain" description="DUF2148" evidence="1">
    <location>
        <begin position="108"/>
        <end position="175"/>
    </location>
</feature>
<dbReference type="AlphaFoldDB" id="W8T8P9"/>
<dbReference type="eggNOG" id="COG4739">
    <property type="taxonomic scope" value="Bacteria"/>
</dbReference>
<reference evidence="2 3" key="1">
    <citation type="journal article" date="2014" name="Genome Announc.">
        <title>Complete Genome Sequence of Amino Acid-Utilizing Eubacterium acidaminophilum al-2 (DSM 3953).</title>
        <authorList>
            <person name="Poehlein A."/>
            <person name="Andreesen J.R."/>
            <person name="Daniel R."/>
        </authorList>
    </citation>
    <scope>NUCLEOTIDE SEQUENCE [LARGE SCALE GENOMIC DNA]</scope>
    <source>
        <strain evidence="2 3">DSM 3953</strain>
        <plasmid evidence="3">Plasmid EAL2_808p</plasmid>
    </source>
</reference>
<dbReference type="EMBL" id="CP007453">
    <property type="protein sequence ID" value="AHM58069.1"/>
    <property type="molecule type" value="Genomic_DNA"/>
</dbReference>
<gene>
    <name evidence="2" type="ORF">EAL2_808p05660</name>
</gene>
<geneLocation type="plasmid" evidence="2 3">
    <name>EAL2_808p</name>
</geneLocation>
<keyword evidence="2" id="KW-0614">Plasmid</keyword>
<evidence type="ECO:0000259" key="1">
    <source>
        <dbReference type="Pfam" id="PF09918"/>
    </source>
</evidence>
<keyword evidence="3" id="KW-1185">Reference proteome</keyword>